<dbReference type="InterPro" id="IPR002912">
    <property type="entry name" value="ACT_dom"/>
</dbReference>
<evidence type="ECO:0000256" key="5">
    <source>
        <dbReference type="ARBA" id="ARBA00023239"/>
    </source>
</evidence>
<comment type="similarity">
    <text evidence="2">Belongs to the serine/threonine dehydratase family.</text>
</comment>
<comment type="caution">
    <text evidence="7">The sequence shown here is derived from an EMBL/GenBank/DDBJ whole genome shotgun (WGS) entry which is preliminary data.</text>
</comment>
<reference evidence="8" key="1">
    <citation type="journal article" date="2019" name="Int. J. Syst. Evol. Microbiol.">
        <title>The Global Catalogue of Microorganisms (GCM) 10K type strain sequencing project: providing services to taxonomists for standard genome sequencing and annotation.</title>
        <authorList>
            <consortium name="The Broad Institute Genomics Platform"/>
            <consortium name="The Broad Institute Genome Sequencing Center for Infectious Disease"/>
            <person name="Wu L."/>
            <person name="Ma J."/>
        </authorList>
    </citation>
    <scope>NUCLEOTIDE SEQUENCE [LARGE SCALE GENOMIC DNA]</scope>
    <source>
        <strain evidence="8">JCM 17975</strain>
    </source>
</reference>
<comment type="cofactor">
    <cofactor evidence="1">
        <name>pyridoxal 5'-phosphate</name>
        <dbReference type="ChEBI" id="CHEBI:597326"/>
    </cofactor>
</comment>
<dbReference type="CDD" id="cd04886">
    <property type="entry name" value="ACT_ThrD-II-like"/>
    <property type="match status" value="1"/>
</dbReference>
<sequence length="428" mass="43662">MHLGAESGNMPAVPLDPFDLESYGGHLTVTADDARAAADLLNGVITRTPITESRALSTIAGTKVLLKCENLQRAGSFKVRGAYVRLARLSPEERERGIVAASAGNHAQGVAVAAGMLGIDTVVYMPVDAALPKVAATRGYGAEVRMVGSSVDEALAAARVESARSGRVLIHPFDHVDVVAGQGTVALEILEQVHDVATVVVPLGGGGLVAGIAAVLAEAAPHVKVVGVQAASAAAYPGSLKAGKPLAGTLGSTMADGIAVGLPGDVPFGIVQKEGVEVRTVTEDQLSRALLAVLERSKLMVEPAGAAAVAGIMAAGPGVFKGPIVAVLSGGNIDPLVLLRVVQHGLVAAGRYLKLQVRLMDKPGALARLVETIAAAGANIVAVDHTRTDVSLAVSEVRVNLQLETKGTGHRAAVVERLESEGYEVVAN</sequence>
<dbReference type="NCBIfam" id="TIGR01127">
    <property type="entry name" value="ilvA_1Cterm"/>
    <property type="match status" value="1"/>
</dbReference>
<evidence type="ECO:0000256" key="3">
    <source>
        <dbReference type="ARBA" id="ARBA00012096"/>
    </source>
</evidence>
<protein>
    <recommendedName>
        <fullName evidence="3">threonine ammonia-lyase</fullName>
        <ecNumber evidence="3">4.3.1.19</ecNumber>
    </recommendedName>
</protein>
<dbReference type="EC" id="4.3.1.19" evidence="3"/>
<evidence type="ECO:0000313" key="8">
    <source>
        <dbReference type="Proteomes" id="UP001500843"/>
    </source>
</evidence>
<dbReference type="InterPro" id="IPR045865">
    <property type="entry name" value="ACT-like_dom_sf"/>
</dbReference>
<evidence type="ECO:0000259" key="6">
    <source>
        <dbReference type="PROSITE" id="PS51671"/>
    </source>
</evidence>
<dbReference type="PANTHER" id="PTHR48078:SF6">
    <property type="entry name" value="L-THREONINE DEHYDRATASE CATABOLIC TDCB"/>
    <property type="match status" value="1"/>
</dbReference>
<dbReference type="InterPro" id="IPR036052">
    <property type="entry name" value="TrpB-like_PALP_sf"/>
</dbReference>
<dbReference type="InterPro" id="IPR050147">
    <property type="entry name" value="Ser/Thr_Dehydratase"/>
</dbReference>
<evidence type="ECO:0000256" key="1">
    <source>
        <dbReference type="ARBA" id="ARBA00001933"/>
    </source>
</evidence>
<keyword evidence="4" id="KW-0663">Pyridoxal phosphate</keyword>
<accession>A0ABP8WBX1</accession>
<dbReference type="Pfam" id="PF00291">
    <property type="entry name" value="PALP"/>
    <property type="match status" value="1"/>
</dbReference>
<dbReference type="Pfam" id="PF01842">
    <property type="entry name" value="ACT"/>
    <property type="match status" value="1"/>
</dbReference>
<dbReference type="InterPro" id="IPR001926">
    <property type="entry name" value="TrpB-like_PALP"/>
</dbReference>
<dbReference type="SUPFAM" id="SSF53686">
    <property type="entry name" value="Tryptophan synthase beta subunit-like PLP-dependent enzymes"/>
    <property type="match status" value="1"/>
</dbReference>
<evidence type="ECO:0000256" key="2">
    <source>
        <dbReference type="ARBA" id="ARBA00010869"/>
    </source>
</evidence>
<name>A0ABP8WBX1_9MICO</name>
<dbReference type="InterPro" id="IPR044561">
    <property type="entry name" value="ACT_ThrD-II-like"/>
</dbReference>
<dbReference type="PROSITE" id="PS51671">
    <property type="entry name" value="ACT"/>
    <property type="match status" value="1"/>
</dbReference>
<organism evidence="7 8">
    <name type="scientific">Promicromonospora umidemergens</name>
    <dbReference type="NCBI Taxonomy" id="629679"/>
    <lineage>
        <taxon>Bacteria</taxon>
        <taxon>Bacillati</taxon>
        <taxon>Actinomycetota</taxon>
        <taxon>Actinomycetes</taxon>
        <taxon>Micrococcales</taxon>
        <taxon>Promicromonosporaceae</taxon>
        <taxon>Promicromonospora</taxon>
    </lineage>
</organism>
<dbReference type="Proteomes" id="UP001500843">
    <property type="component" value="Unassembled WGS sequence"/>
</dbReference>
<proteinExistence type="inferred from homology"/>
<keyword evidence="8" id="KW-1185">Reference proteome</keyword>
<gene>
    <name evidence="7" type="primary">ilvA</name>
    <name evidence="7" type="ORF">GCM10023198_00680</name>
</gene>
<dbReference type="SUPFAM" id="SSF55021">
    <property type="entry name" value="ACT-like"/>
    <property type="match status" value="1"/>
</dbReference>
<feature type="domain" description="ACT" evidence="6">
    <location>
        <begin position="354"/>
        <end position="428"/>
    </location>
</feature>
<evidence type="ECO:0000313" key="7">
    <source>
        <dbReference type="EMBL" id="GAA4686357.1"/>
    </source>
</evidence>
<dbReference type="InterPro" id="IPR005789">
    <property type="entry name" value="Thr_deHydtase_catblc"/>
</dbReference>
<dbReference type="CDD" id="cd01562">
    <property type="entry name" value="Thr-dehyd"/>
    <property type="match status" value="1"/>
</dbReference>
<evidence type="ECO:0000256" key="4">
    <source>
        <dbReference type="ARBA" id="ARBA00022898"/>
    </source>
</evidence>
<dbReference type="EMBL" id="BAABHM010000002">
    <property type="protein sequence ID" value="GAA4686357.1"/>
    <property type="molecule type" value="Genomic_DNA"/>
</dbReference>
<keyword evidence="5" id="KW-0456">Lyase</keyword>
<dbReference type="PANTHER" id="PTHR48078">
    <property type="entry name" value="THREONINE DEHYDRATASE, MITOCHONDRIAL-RELATED"/>
    <property type="match status" value="1"/>
</dbReference>
<dbReference type="Gene3D" id="3.40.50.1100">
    <property type="match status" value="2"/>
</dbReference>